<dbReference type="Proteomes" id="UP000499080">
    <property type="component" value="Unassembled WGS sequence"/>
</dbReference>
<evidence type="ECO:0000313" key="2">
    <source>
        <dbReference type="EMBL" id="GBN64402.1"/>
    </source>
</evidence>
<gene>
    <name evidence="2" type="ORF">AVEN_138689_1</name>
    <name evidence="3" type="ORF">AVEN_153108_1</name>
</gene>
<evidence type="ECO:0000313" key="4">
    <source>
        <dbReference type="Proteomes" id="UP000499080"/>
    </source>
</evidence>
<feature type="region of interest" description="Disordered" evidence="1">
    <location>
        <begin position="1"/>
        <end position="24"/>
    </location>
</feature>
<accession>A0A4Y2QM56</accession>
<evidence type="ECO:0000313" key="3">
    <source>
        <dbReference type="EMBL" id="GBN64412.1"/>
    </source>
</evidence>
<evidence type="ECO:0000256" key="1">
    <source>
        <dbReference type="SAM" id="MobiDB-lite"/>
    </source>
</evidence>
<comment type="caution">
    <text evidence="2">The sequence shown here is derived from an EMBL/GenBank/DDBJ whole genome shotgun (WGS) entry which is preliminary data.</text>
</comment>
<reference evidence="2 4" key="1">
    <citation type="journal article" date="2019" name="Sci. Rep.">
        <title>Orb-weaving spider Araneus ventricosus genome elucidates the spidroin gene catalogue.</title>
        <authorList>
            <person name="Kono N."/>
            <person name="Nakamura H."/>
            <person name="Ohtoshi R."/>
            <person name="Moran D.A.P."/>
            <person name="Shinohara A."/>
            <person name="Yoshida Y."/>
            <person name="Fujiwara M."/>
            <person name="Mori M."/>
            <person name="Tomita M."/>
            <person name="Arakawa K."/>
        </authorList>
    </citation>
    <scope>NUCLEOTIDE SEQUENCE [LARGE SCALE GENOMIC DNA]</scope>
</reference>
<organism evidence="2 4">
    <name type="scientific">Araneus ventricosus</name>
    <name type="common">Orbweaver spider</name>
    <name type="synonym">Epeira ventricosa</name>
    <dbReference type="NCBI Taxonomy" id="182803"/>
    <lineage>
        <taxon>Eukaryota</taxon>
        <taxon>Metazoa</taxon>
        <taxon>Ecdysozoa</taxon>
        <taxon>Arthropoda</taxon>
        <taxon>Chelicerata</taxon>
        <taxon>Arachnida</taxon>
        <taxon>Araneae</taxon>
        <taxon>Araneomorphae</taxon>
        <taxon>Entelegynae</taxon>
        <taxon>Araneoidea</taxon>
        <taxon>Araneidae</taxon>
        <taxon>Araneus</taxon>
    </lineage>
</organism>
<name>A0A4Y2QM56_ARAVE</name>
<feature type="non-terminal residue" evidence="2">
    <location>
        <position position="56"/>
    </location>
</feature>
<protein>
    <submittedName>
        <fullName evidence="2">Uncharacterized protein</fullName>
    </submittedName>
</protein>
<keyword evidence="4" id="KW-1185">Reference proteome</keyword>
<proteinExistence type="predicted"/>
<dbReference type="EMBL" id="BGPR01221954">
    <property type="protein sequence ID" value="GBN64412.1"/>
    <property type="molecule type" value="Genomic_DNA"/>
</dbReference>
<sequence>MARTTPDLTPTPSPNFGPNPEGRRLADDLRFNVHQARIHGRSLTKSGFDVKTSFRS</sequence>
<dbReference type="EMBL" id="BGPR01221949">
    <property type="protein sequence ID" value="GBN64402.1"/>
    <property type="molecule type" value="Genomic_DNA"/>
</dbReference>
<dbReference type="AlphaFoldDB" id="A0A4Y2QM56"/>